<dbReference type="PANTHER" id="PTHR30582">
    <property type="entry name" value="L,D-TRANSPEPTIDASE"/>
    <property type="match status" value="1"/>
</dbReference>
<dbReference type="GO" id="GO:0016746">
    <property type="term" value="F:acyltransferase activity"/>
    <property type="evidence" value="ECO:0007669"/>
    <property type="project" value="UniProtKB-KW"/>
</dbReference>
<dbReference type="InterPro" id="IPR038063">
    <property type="entry name" value="Transpep_catalytic_dom"/>
</dbReference>
<evidence type="ECO:0000313" key="15">
    <source>
        <dbReference type="EMBL" id="MBO0655157.1"/>
    </source>
</evidence>
<keyword evidence="9" id="KW-0449">Lipoprotein</keyword>
<dbReference type="RefSeq" id="WP_207248162.1">
    <property type="nucleotide sequence ID" value="NZ_JAFMOF010000003.1"/>
</dbReference>
<dbReference type="Gene3D" id="2.60.40.3780">
    <property type="match status" value="1"/>
</dbReference>
<dbReference type="GO" id="GO:0071555">
    <property type="term" value="P:cell wall organization"/>
    <property type="evidence" value="ECO:0007669"/>
    <property type="project" value="UniProtKB-UniRule"/>
</dbReference>
<dbReference type="AlphaFoldDB" id="A0A939FPS3"/>
<evidence type="ECO:0000256" key="2">
    <source>
        <dbReference type="ARBA" id="ARBA00022475"/>
    </source>
</evidence>
<dbReference type="PROSITE" id="PS52029">
    <property type="entry name" value="LD_TPASE"/>
    <property type="match status" value="1"/>
</dbReference>
<keyword evidence="8" id="KW-0564">Palmitate</keyword>
<dbReference type="Proteomes" id="UP000664781">
    <property type="component" value="Unassembled WGS sequence"/>
</dbReference>
<dbReference type="SUPFAM" id="SSF141523">
    <property type="entry name" value="L,D-transpeptidase catalytic domain-like"/>
    <property type="match status" value="1"/>
</dbReference>
<evidence type="ECO:0000256" key="1">
    <source>
        <dbReference type="ARBA" id="ARBA00004752"/>
    </source>
</evidence>
<accession>A0A939FPS3</accession>
<evidence type="ECO:0000256" key="8">
    <source>
        <dbReference type="ARBA" id="ARBA00023139"/>
    </source>
</evidence>
<dbReference type="GO" id="GO:0008360">
    <property type="term" value="P:regulation of cell shape"/>
    <property type="evidence" value="ECO:0007669"/>
    <property type="project" value="UniProtKB-UniRule"/>
</dbReference>
<evidence type="ECO:0000256" key="4">
    <source>
        <dbReference type="ARBA" id="ARBA00022729"/>
    </source>
</evidence>
<dbReference type="CDD" id="cd16913">
    <property type="entry name" value="YkuD_like"/>
    <property type="match status" value="1"/>
</dbReference>
<keyword evidence="11 13" id="KW-0961">Cell wall biogenesis/degradation</keyword>
<comment type="pathway">
    <text evidence="1 13">Cell wall biogenesis; peptidoglycan biosynthesis.</text>
</comment>
<dbReference type="GO" id="GO:0005576">
    <property type="term" value="C:extracellular region"/>
    <property type="evidence" value="ECO:0007669"/>
    <property type="project" value="TreeGrafter"/>
</dbReference>
<dbReference type="GO" id="GO:0018104">
    <property type="term" value="P:peptidoglycan-protein cross-linking"/>
    <property type="evidence" value="ECO:0007669"/>
    <property type="project" value="TreeGrafter"/>
</dbReference>
<evidence type="ECO:0000313" key="16">
    <source>
        <dbReference type="Proteomes" id="UP000664781"/>
    </source>
</evidence>
<evidence type="ECO:0000259" key="14">
    <source>
        <dbReference type="PROSITE" id="PS52029"/>
    </source>
</evidence>
<evidence type="ECO:0000256" key="5">
    <source>
        <dbReference type="ARBA" id="ARBA00022960"/>
    </source>
</evidence>
<comment type="pathway">
    <text evidence="12">Glycan biosynthesis.</text>
</comment>
<feature type="active site" description="Nucleophile" evidence="13">
    <location>
        <position position="325"/>
    </location>
</feature>
<evidence type="ECO:0000256" key="7">
    <source>
        <dbReference type="ARBA" id="ARBA00023136"/>
    </source>
</evidence>
<dbReference type="InterPro" id="IPR041280">
    <property type="entry name" value="Big_10"/>
</dbReference>
<dbReference type="Gene3D" id="2.40.440.10">
    <property type="entry name" value="L,D-transpeptidase catalytic domain-like"/>
    <property type="match status" value="1"/>
</dbReference>
<reference evidence="15" key="1">
    <citation type="submission" date="2021-03" db="EMBL/GenBank/DDBJ databases">
        <title>Streptomyces strains.</title>
        <authorList>
            <person name="Lund M.B."/>
            <person name="Toerring T."/>
        </authorList>
    </citation>
    <scope>NUCLEOTIDE SEQUENCE</scope>
    <source>
        <strain evidence="15">JCM 4242</strain>
    </source>
</reference>
<evidence type="ECO:0000256" key="11">
    <source>
        <dbReference type="ARBA" id="ARBA00023316"/>
    </source>
</evidence>
<evidence type="ECO:0000256" key="10">
    <source>
        <dbReference type="ARBA" id="ARBA00023315"/>
    </source>
</evidence>
<evidence type="ECO:0000256" key="12">
    <source>
        <dbReference type="ARBA" id="ARBA00060592"/>
    </source>
</evidence>
<comment type="caution">
    <text evidence="15">The sequence shown here is derived from an EMBL/GenBank/DDBJ whole genome shotgun (WGS) entry which is preliminary data.</text>
</comment>
<evidence type="ECO:0000256" key="3">
    <source>
        <dbReference type="ARBA" id="ARBA00022679"/>
    </source>
</evidence>
<dbReference type="InterPro" id="IPR005490">
    <property type="entry name" value="LD_TPept_cat_dom"/>
</dbReference>
<evidence type="ECO:0000256" key="13">
    <source>
        <dbReference type="PROSITE-ProRule" id="PRU01373"/>
    </source>
</evidence>
<dbReference type="Pfam" id="PF17964">
    <property type="entry name" value="Big_10"/>
    <property type="match status" value="1"/>
</dbReference>
<dbReference type="PANTHER" id="PTHR30582:SF2">
    <property type="entry name" value="L,D-TRANSPEPTIDASE YCIB-RELATED"/>
    <property type="match status" value="1"/>
</dbReference>
<keyword evidence="2" id="KW-1003">Cell membrane</keyword>
<name>A0A939FPS3_9ACTN</name>
<keyword evidence="5 13" id="KW-0133">Cell shape</keyword>
<dbReference type="GO" id="GO:0071972">
    <property type="term" value="F:peptidoglycan L,D-transpeptidase activity"/>
    <property type="evidence" value="ECO:0007669"/>
    <property type="project" value="TreeGrafter"/>
</dbReference>
<keyword evidence="10" id="KW-0012">Acyltransferase</keyword>
<dbReference type="CDD" id="cd13432">
    <property type="entry name" value="LDT_IgD_like_2"/>
    <property type="match status" value="1"/>
</dbReference>
<keyword evidence="4" id="KW-0732">Signal</keyword>
<protein>
    <submittedName>
        <fullName evidence="15">L,D-transpeptidase family protein</fullName>
    </submittedName>
</protein>
<dbReference type="InterPro" id="IPR050979">
    <property type="entry name" value="LD-transpeptidase"/>
</dbReference>
<keyword evidence="16" id="KW-1185">Reference proteome</keyword>
<feature type="active site" description="Proton donor/acceptor" evidence="13">
    <location>
        <position position="306"/>
    </location>
</feature>
<dbReference type="EMBL" id="JAFMOF010000003">
    <property type="protein sequence ID" value="MBO0655157.1"/>
    <property type="molecule type" value="Genomic_DNA"/>
</dbReference>
<sequence length="386" mass="41638">MILAALAGCTVVAPKTRLMVDDARPTSELIRITPRDRAGNVPAAGRFEVRSPEGTLERVTVAEFQDGARRTVPGRISGDGHSWRPAPGGLGLAARYTVDVVARDASGHRAVRHSMFTTYVPEHRFLGYFTPEPYTTVGTGMIVSFAFSRPITDRAAVERAIRVTSRPPVEIAAHWFGSSRLDFRPRAYWKPGTEVTLDLRLRDVRGAQGVYGSQWKTVGFRVGRSQVSTVDAAAHTMTVVRDGRPPETVPVTAGGPGSDTYNGRMVITEKSPVTRMNGETVGFGGEYDISDVPHAMRLTASGTFLHGNYWADPSVFGTQNVSHGCIGLPDAQGGDPSSPAGRFYDTSLIGDVVEVVRSPERVVAPDNGLGGWNMSWDQWRAGSALG</sequence>
<feature type="domain" description="L,D-TPase catalytic" evidence="14">
    <location>
        <begin position="226"/>
        <end position="356"/>
    </location>
</feature>
<keyword evidence="7" id="KW-0472">Membrane</keyword>
<dbReference type="Pfam" id="PF03734">
    <property type="entry name" value="YkuD"/>
    <property type="match status" value="1"/>
</dbReference>
<dbReference type="Gene3D" id="2.60.40.3710">
    <property type="match status" value="1"/>
</dbReference>
<evidence type="ECO:0000256" key="6">
    <source>
        <dbReference type="ARBA" id="ARBA00022984"/>
    </source>
</evidence>
<evidence type="ECO:0000256" key="9">
    <source>
        <dbReference type="ARBA" id="ARBA00023288"/>
    </source>
</evidence>
<proteinExistence type="predicted"/>
<keyword evidence="3" id="KW-0808">Transferase</keyword>
<gene>
    <name evidence="15" type="ORF">J1792_20945</name>
</gene>
<dbReference type="FunFam" id="2.40.440.10:FF:000005">
    <property type="entry name" value="L,D-transpeptidase 2"/>
    <property type="match status" value="1"/>
</dbReference>
<keyword evidence="6 13" id="KW-0573">Peptidoglycan synthesis</keyword>
<organism evidence="15 16">
    <name type="scientific">Streptomyces triculaminicus</name>
    <dbReference type="NCBI Taxonomy" id="2816232"/>
    <lineage>
        <taxon>Bacteria</taxon>
        <taxon>Bacillati</taxon>
        <taxon>Actinomycetota</taxon>
        <taxon>Actinomycetes</taxon>
        <taxon>Kitasatosporales</taxon>
        <taxon>Streptomycetaceae</taxon>
        <taxon>Streptomyces</taxon>
    </lineage>
</organism>